<dbReference type="GO" id="GO:0003700">
    <property type="term" value="F:DNA-binding transcription factor activity"/>
    <property type="evidence" value="ECO:0007669"/>
    <property type="project" value="InterPro"/>
</dbReference>
<evidence type="ECO:0000259" key="3">
    <source>
        <dbReference type="Pfam" id="PF12802"/>
    </source>
</evidence>
<evidence type="ECO:0000313" key="5">
    <source>
        <dbReference type="Proteomes" id="UP001142462"/>
    </source>
</evidence>
<dbReference type="Pfam" id="PF12802">
    <property type="entry name" value="MarR_2"/>
    <property type="match status" value="1"/>
</dbReference>
<dbReference type="AlphaFoldDB" id="A0A9W6H4S0"/>
<sequence>MPSRAPSPLPPRGPRRRGSNLPRVADYNQMLVLDLVRRSPGISRVELVRETGLTAQTVSNICRRLTEAELIRETGRVSGAAGAPRTIFEVNGAGRYTIGLHIDPARLTFVILTLAGDTVQRLSMRTPDTPEPGAMLAEIELRIRELIDAADIPFVRVAAIGVATPGPIDVAQGSVRDAPNLPGWEDVALREDLEERLGLPVVVEKDTTAAALGELWSNPHPPQNFAFMYLGTGAGAGIVLDGEVRRGSSSNLGNIGHMSGDPNGPICPCGGRGCLSLTALPATLVGEAAARELVSPVDLGDARAVERALAELCAAAAQRPGGDEAALIDRAARSYARVAGQLANALDLDAVIFGGPQWPAMMPSILRIAPPAIAKDFLFHALHDVEVRGSSINDDVGAVGAASLAMWATTFDAPTQLFLPGRTG</sequence>
<dbReference type="InterPro" id="IPR043129">
    <property type="entry name" value="ATPase_NBD"/>
</dbReference>
<keyword evidence="4" id="KW-0808">Transferase</keyword>
<comment type="similarity">
    <text evidence="1">Belongs to the ROK (NagC/XylR) family.</text>
</comment>
<dbReference type="InterPro" id="IPR000835">
    <property type="entry name" value="HTH_MarR-typ"/>
</dbReference>
<dbReference type="InterPro" id="IPR036388">
    <property type="entry name" value="WH-like_DNA-bd_sf"/>
</dbReference>
<proteinExistence type="inferred from homology"/>
<keyword evidence="5" id="KW-1185">Reference proteome</keyword>
<evidence type="ECO:0000313" key="4">
    <source>
        <dbReference type="EMBL" id="GLJ62612.1"/>
    </source>
</evidence>
<comment type="caution">
    <text evidence="4">The sequence shown here is derived from an EMBL/GenBank/DDBJ whole genome shotgun (WGS) entry which is preliminary data.</text>
</comment>
<name>A0A9W6H4S0_9MICO</name>
<feature type="domain" description="HTH marR-type" evidence="3">
    <location>
        <begin position="28"/>
        <end position="73"/>
    </location>
</feature>
<dbReference type="Gene3D" id="3.30.420.40">
    <property type="match status" value="2"/>
</dbReference>
<accession>A0A9W6H4S0</accession>
<dbReference type="Proteomes" id="UP001142462">
    <property type="component" value="Unassembled WGS sequence"/>
</dbReference>
<reference evidence="4" key="1">
    <citation type="journal article" date="2014" name="Int. J. Syst. Evol. Microbiol.">
        <title>Complete genome sequence of Corynebacterium casei LMG S-19264T (=DSM 44701T), isolated from a smear-ripened cheese.</title>
        <authorList>
            <consortium name="US DOE Joint Genome Institute (JGI-PGF)"/>
            <person name="Walter F."/>
            <person name="Albersmeier A."/>
            <person name="Kalinowski J."/>
            <person name="Ruckert C."/>
        </authorList>
    </citation>
    <scope>NUCLEOTIDE SEQUENCE</scope>
    <source>
        <strain evidence="4">VKM Ac-1020</strain>
    </source>
</reference>
<dbReference type="Pfam" id="PF00480">
    <property type="entry name" value="ROK"/>
    <property type="match status" value="1"/>
</dbReference>
<evidence type="ECO:0000256" key="1">
    <source>
        <dbReference type="ARBA" id="ARBA00006479"/>
    </source>
</evidence>
<feature type="region of interest" description="Disordered" evidence="2">
    <location>
        <begin position="1"/>
        <end position="21"/>
    </location>
</feature>
<dbReference type="PANTHER" id="PTHR18964:SF149">
    <property type="entry name" value="BIFUNCTIONAL UDP-N-ACETYLGLUCOSAMINE 2-EPIMERASE_N-ACETYLMANNOSAMINE KINASE"/>
    <property type="match status" value="1"/>
</dbReference>
<keyword evidence="4" id="KW-0418">Kinase</keyword>
<gene>
    <name evidence="4" type="ORF">GCM10017576_27430</name>
</gene>
<reference evidence="4" key="2">
    <citation type="submission" date="2023-01" db="EMBL/GenBank/DDBJ databases">
        <authorList>
            <person name="Sun Q."/>
            <person name="Evtushenko L."/>
        </authorList>
    </citation>
    <scope>NUCLEOTIDE SEQUENCE</scope>
    <source>
        <strain evidence="4">VKM Ac-1020</strain>
    </source>
</reference>
<protein>
    <submittedName>
        <fullName evidence="4">Sugar kinase</fullName>
    </submittedName>
</protein>
<dbReference type="InterPro" id="IPR000600">
    <property type="entry name" value="ROK"/>
</dbReference>
<dbReference type="GO" id="GO:0016301">
    <property type="term" value="F:kinase activity"/>
    <property type="evidence" value="ECO:0007669"/>
    <property type="project" value="UniProtKB-KW"/>
</dbReference>
<dbReference type="PANTHER" id="PTHR18964">
    <property type="entry name" value="ROK (REPRESSOR, ORF, KINASE) FAMILY"/>
    <property type="match status" value="1"/>
</dbReference>
<dbReference type="SUPFAM" id="SSF46785">
    <property type="entry name" value="Winged helix' DNA-binding domain"/>
    <property type="match status" value="1"/>
</dbReference>
<dbReference type="SUPFAM" id="SSF53067">
    <property type="entry name" value="Actin-like ATPase domain"/>
    <property type="match status" value="1"/>
</dbReference>
<evidence type="ECO:0000256" key="2">
    <source>
        <dbReference type="SAM" id="MobiDB-lite"/>
    </source>
</evidence>
<dbReference type="RefSeq" id="WP_271174304.1">
    <property type="nucleotide sequence ID" value="NZ_BSEJ01000015.1"/>
</dbReference>
<organism evidence="4 5">
    <name type="scientific">Microbacterium barkeri</name>
    <dbReference type="NCBI Taxonomy" id="33917"/>
    <lineage>
        <taxon>Bacteria</taxon>
        <taxon>Bacillati</taxon>
        <taxon>Actinomycetota</taxon>
        <taxon>Actinomycetes</taxon>
        <taxon>Micrococcales</taxon>
        <taxon>Microbacteriaceae</taxon>
        <taxon>Microbacterium</taxon>
    </lineage>
</organism>
<dbReference type="EMBL" id="BSEJ01000015">
    <property type="protein sequence ID" value="GLJ62612.1"/>
    <property type="molecule type" value="Genomic_DNA"/>
</dbReference>
<dbReference type="InterPro" id="IPR036390">
    <property type="entry name" value="WH_DNA-bd_sf"/>
</dbReference>
<feature type="compositionally biased region" description="Pro residues" evidence="2">
    <location>
        <begin position="1"/>
        <end position="12"/>
    </location>
</feature>
<dbReference type="Gene3D" id="1.10.10.10">
    <property type="entry name" value="Winged helix-like DNA-binding domain superfamily/Winged helix DNA-binding domain"/>
    <property type="match status" value="1"/>
</dbReference>